<dbReference type="GO" id="GO:0043565">
    <property type="term" value="F:sequence-specific DNA binding"/>
    <property type="evidence" value="ECO:0007669"/>
    <property type="project" value="InterPro"/>
</dbReference>
<dbReference type="AlphaFoldDB" id="M6CLU5"/>
<dbReference type="GO" id="GO:0003700">
    <property type="term" value="F:DNA-binding transcription factor activity"/>
    <property type="evidence" value="ECO:0007669"/>
    <property type="project" value="InterPro"/>
</dbReference>
<evidence type="ECO:0000256" key="1">
    <source>
        <dbReference type="ARBA" id="ARBA00023015"/>
    </source>
</evidence>
<dbReference type="InterPro" id="IPR018060">
    <property type="entry name" value="HTH_AraC"/>
</dbReference>
<feature type="domain" description="HTH araC/xylS-type" evidence="3">
    <location>
        <begin position="106"/>
        <end position="161"/>
    </location>
</feature>
<name>M6CLU5_9LEPT</name>
<dbReference type="Gene3D" id="1.10.10.60">
    <property type="entry name" value="Homeodomain-like"/>
    <property type="match status" value="1"/>
</dbReference>
<dbReference type="PATRIC" id="fig|1218565.3.peg.3441"/>
<evidence type="ECO:0000259" key="3">
    <source>
        <dbReference type="PROSITE" id="PS01124"/>
    </source>
</evidence>
<organism evidence="4 5">
    <name type="scientific">Leptospira alstonii serovar Sichuan str. 79601</name>
    <dbReference type="NCBI Taxonomy" id="1218565"/>
    <lineage>
        <taxon>Bacteria</taxon>
        <taxon>Pseudomonadati</taxon>
        <taxon>Spirochaetota</taxon>
        <taxon>Spirochaetia</taxon>
        <taxon>Leptospirales</taxon>
        <taxon>Leptospiraceae</taxon>
        <taxon>Leptospira</taxon>
    </lineage>
</organism>
<protein>
    <submittedName>
        <fullName evidence="4">DNA-binding helix-turn-helix protein</fullName>
    </submittedName>
</protein>
<dbReference type="PROSITE" id="PS01124">
    <property type="entry name" value="HTH_ARAC_FAMILY_2"/>
    <property type="match status" value="1"/>
</dbReference>
<accession>M6CLU5</accession>
<evidence type="ECO:0000313" key="4">
    <source>
        <dbReference type="EMBL" id="EMJ92694.1"/>
    </source>
</evidence>
<evidence type="ECO:0000313" key="5">
    <source>
        <dbReference type="Proteomes" id="UP000011988"/>
    </source>
</evidence>
<keyword evidence="4" id="KW-0238">DNA-binding</keyword>
<dbReference type="Proteomes" id="UP000011988">
    <property type="component" value="Unassembled WGS sequence"/>
</dbReference>
<reference evidence="4 5" key="1">
    <citation type="submission" date="2013-01" db="EMBL/GenBank/DDBJ databases">
        <authorList>
            <person name="Harkins D.M."/>
            <person name="Durkin A.S."/>
            <person name="Brinkac L.M."/>
            <person name="Haft D.H."/>
            <person name="Selengut J.D."/>
            <person name="Sanka R."/>
            <person name="DePew J."/>
            <person name="Purushe J."/>
            <person name="Galloway R.L."/>
            <person name="Vinetz J.M."/>
            <person name="Sutton G.G."/>
            <person name="Nierman W.C."/>
            <person name="Fouts D.E."/>
        </authorList>
    </citation>
    <scope>NUCLEOTIDE SEQUENCE [LARGE SCALE GENOMIC DNA]</scope>
    <source>
        <strain evidence="4 5">79601</strain>
    </source>
</reference>
<dbReference type="SUPFAM" id="SSF46689">
    <property type="entry name" value="Homeodomain-like"/>
    <property type="match status" value="1"/>
</dbReference>
<keyword evidence="1" id="KW-0805">Transcription regulation</keyword>
<sequence>MPNSNSIKSQTKSLFESPAVFNSVRKICNRVFFLPFFFKHSKQIQNTFDSRLQNNLQKNILSNIDLEHIEFKLNSFLLNKGYKDEELRKADFVAFLWLSTHPAHHFLNFKRLEEPKELIYSTKLPHNLLDIVFECGFNSLATFYRSCNEFYNCSPKKLHKFLLDNSSVLRKKTIHKTRKLKLISLLLLRPVLRSILKVERSLLTQLSIIIIHLFPRYSLCLFNAK</sequence>
<evidence type="ECO:0000256" key="2">
    <source>
        <dbReference type="ARBA" id="ARBA00023163"/>
    </source>
</evidence>
<comment type="caution">
    <text evidence="4">The sequence shown here is derived from an EMBL/GenBank/DDBJ whole genome shotgun (WGS) entry which is preliminary data.</text>
</comment>
<dbReference type="InterPro" id="IPR009057">
    <property type="entry name" value="Homeodomain-like_sf"/>
</dbReference>
<keyword evidence="2" id="KW-0804">Transcription</keyword>
<gene>
    <name evidence="4" type="ORF">LEP1GSC194_2884</name>
</gene>
<dbReference type="EMBL" id="ANIK01000080">
    <property type="protein sequence ID" value="EMJ92694.1"/>
    <property type="molecule type" value="Genomic_DNA"/>
</dbReference>
<proteinExistence type="predicted"/>